<evidence type="ECO:0000313" key="2">
    <source>
        <dbReference type="EMBL" id="MPC22887.1"/>
    </source>
</evidence>
<dbReference type="AlphaFoldDB" id="A0A5B7DP66"/>
<dbReference type="Proteomes" id="UP000324222">
    <property type="component" value="Unassembled WGS sequence"/>
</dbReference>
<comment type="caution">
    <text evidence="2">The sequence shown here is derived from an EMBL/GenBank/DDBJ whole genome shotgun (WGS) entry which is preliminary data.</text>
</comment>
<evidence type="ECO:0000256" key="1">
    <source>
        <dbReference type="SAM" id="MobiDB-lite"/>
    </source>
</evidence>
<evidence type="ECO:0000313" key="3">
    <source>
        <dbReference type="Proteomes" id="UP000324222"/>
    </source>
</evidence>
<gene>
    <name evidence="2" type="ORF">E2C01_015915</name>
</gene>
<protein>
    <submittedName>
        <fullName evidence="2">Uncharacterized protein</fullName>
    </submittedName>
</protein>
<sequence>MHPATTGELSIPRRATRITAQRPKQVWVVTPTSSSKYSHPEECDLNYTALWRRNRQSGSVMAKQEGSGGASETQE</sequence>
<reference evidence="2 3" key="1">
    <citation type="submission" date="2019-05" db="EMBL/GenBank/DDBJ databases">
        <title>Another draft genome of Portunus trituberculatus and its Hox gene families provides insights of decapod evolution.</title>
        <authorList>
            <person name="Jeong J.-H."/>
            <person name="Song I."/>
            <person name="Kim S."/>
            <person name="Choi T."/>
            <person name="Kim D."/>
            <person name="Ryu S."/>
            <person name="Kim W."/>
        </authorList>
    </citation>
    <scope>NUCLEOTIDE SEQUENCE [LARGE SCALE GENOMIC DNA]</scope>
    <source>
        <tissue evidence="2">Muscle</tissue>
    </source>
</reference>
<keyword evidence="3" id="KW-1185">Reference proteome</keyword>
<organism evidence="2 3">
    <name type="scientific">Portunus trituberculatus</name>
    <name type="common">Swimming crab</name>
    <name type="synonym">Neptunus trituberculatus</name>
    <dbReference type="NCBI Taxonomy" id="210409"/>
    <lineage>
        <taxon>Eukaryota</taxon>
        <taxon>Metazoa</taxon>
        <taxon>Ecdysozoa</taxon>
        <taxon>Arthropoda</taxon>
        <taxon>Crustacea</taxon>
        <taxon>Multicrustacea</taxon>
        <taxon>Malacostraca</taxon>
        <taxon>Eumalacostraca</taxon>
        <taxon>Eucarida</taxon>
        <taxon>Decapoda</taxon>
        <taxon>Pleocyemata</taxon>
        <taxon>Brachyura</taxon>
        <taxon>Eubrachyura</taxon>
        <taxon>Portunoidea</taxon>
        <taxon>Portunidae</taxon>
        <taxon>Portuninae</taxon>
        <taxon>Portunus</taxon>
    </lineage>
</organism>
<dbReference type="EMBL" id="VSRR010001139">
    <property type="protein sequence ID" value="MPC22887.1"/>
    <property type="molecule type" value="Genomic_DNA"/>
</dbReference>
<proteinExistence type="predicted"/>
<feature type="region of interest" description="Disordered" evidence="1">
    <location>
        <begin position="1"/>
        <end position="40"/>
    </location>
</feature>
<name>A0A5B7DP66_PORTR</name>
<accession>A0A5B7DP66</accession>